<dbReference type="RefSeq" id="WP_305103456.1">
    <property type="nucleotide sequence ID" value="NZ_JAUTWS010000007.1"/>
</dbReference>
<dbReference type="Gene3D" id="3.40.50.1820">
    <property type="entry name" value="alpha/beta hydrolase"/>
    <property type="match status" value="1"/>
</dbReference>
<keyword evidence="3" id="KW-1185">Reference proteome</keyword>
<gene>
    <name evidence="2" type="ORF">Q7A36_09555</name>
</gene>
<dbReference type="InterPro" id="IPR000383">
    <property type="entry name" value="Xaa-Pro-like_dom"/>
</dbReference>
<dbReference type="GO" id="GO:0016787">
    <property type="term" value="F:hydrolase activity"/>
    <property type="evidence" value="ECO:0007669"/>
    <property type="project" value="UniProtKB-KW"/>
</dbReference>
<dbReference type="InterPro" id="IPR029058">
    <property type="entry name" value="AB_hydrolase_fold"/>
</dbReference>
<dbReference type="Pfam" id="PF02129">
    <property type="entry name" value="Peptidase_S15"/>
    <property type="match status" value="1"/>
</dbReference>
<feature type="domain" description="Xaa-Pro dipeptidyl-peptidase-like" evidence="1">
    <location>
        <begin position="58"/>
        <end position="216"/>
    </location>
</feature>
<name>A0ABT9DXG6_9PROT</name>
<dbReference type="EMBL" id="JAUTWS010000007">
    <property type="protein sequence ID" value="MDO9708590.1"/>
    <property type="molecule type" value="Genomic_DNA"/>
</dbReference>
<proteinExistence type="predicted"/>
<evidence type="ECO:0000313" key="3">
    <source>
        <dbReference type="Proteomes" id="UP001243009"/>
    </source>
</evidence>
<protein>
    <submittedName>
        <fullName evidence="2">CocE/NonD family hydrolase</fullName>
    </submittedName>
</protein>
<keyword evidence="2" id="KW-0378">Hydrolase</keyword>
<comment type="caution">
    <text evidence="2">The sequence shown here is derived from an EMBL/GenBank/DDBJ whole genome shotgun (WGS) entry which is preliminary data.</text>
</comment>
<dbReference type="PROSITE" id="PS51257">
    <property type="entry name" value="PROKAR_LIPOPROTEIN"/>
    <property type="match status" value="1"/>
</dbReference>
<evidence type="ECO:0000259" key="1">
    <source>
        <dbReference type="Pfam" id="PF02129"/>
    </source>
</evidence>
<dbReference type="SUPFAM" id="SSF53474">
    <property type="entry name" value="alpha/beta-Hydrolases"/>
    <property type="match status" value="1"/>
</dbReference>
<organism evidence="2 3">
    <name type="scientific">Paracraurococcus lichenis</name>
    <dbReference type="NCBI Taxonomy" id="3064888"/>
    <lineage>
        <taxon>Bacteria</taxon>
        <taxon>Pseudomonadati</taxon>
        <taxon>Pseudomonadota</taxon>
        <taxon>Alphaproteobacteria</taxon>
        <taxon>Acetobacterales</taxon>
        <taxon>Roseomonadaceae</taxon>
        <taxon>Paracraurococcus</taxon>
    </lineage>
</organism>
<sequence length="312" mass="32827">MRAPALPRRGLIGAGLGLAACAEPPPAGPGPQGGEGWELREQVWRIPVPRRRGAVETVLLEATLFRPPGPGPFPLVLFSHGQPPGGEAGRRQMQRPRYLPASRFFTGQGFAVLLPVRRGFGGSEGEYRGGTGGCDRLDLENNADTAANDILAARTWAVANMGFLDPRRCLLAGQSAGGFGSLAAAGRAEAAVAGVVSFSGGLRAGDGTAPGGRFCEGWQDRLILAMERLGGRPGARGLPTLWLYAANDAYFGYGLAARLAEAWRRGGGLARFEEVASAARDGHGFVEDIATVSQWQGPVREFLASLRAEGRL</sequence>
<dbReference type="Proteomes" id="UP001243009">
    <property type="component" value="Unassembled WGS sequence"/>
</dbReference>
<reference evidence="2 3" key="1">
    <citation type="submission" date="2023-08" db="EMBL/GenBank/DDBJ databases">
        <title>The draft genome sequence of Paracraurococcus sp. LOR1-02.</title>
        <authorList>
            <person name="Kingkaew E."/>
            <person name="Tanasupawat S."/>
        </authorList>
    </citation>
    <scope>NUCLEOTIDE SEQUENCE [LARGE SCALE GENOMIC DNA]</scope>
    <source>
        <strain evidence="2 3">LOR1-02</strain>
    </source>
</reference>
<accession>A0ABT9DXG6</accession>
<evidence type="ECO:0000313" key="2">
    <source>
        <dbReference type="EMBL" id="MDO9708590.1"/>
    </source>
</evidence>